<dbReference type="RefSeq" id="WP_018392676.1">
    <property type="nucleotide sequence ID" value="NZ_LQWZ01000012.1"/>
</dbReference>
<dbReference type="Gene3D" id="1.10.10.10">
    <property type="entry name" value="Winged helix-like DNA-binding domain superfamily/Winged helix DNA-binding domain"/>
    <property type="match status" value="1"/>
</dbReference>
<comment type="caution">
    <text evidence="1">The sequence shown here is derived from an EMBL/GenBank/DDBJ whole genome shotgun (WGS) entry which is preliminary data.</text>
</comment>
<gene>
    <name evidence="1" type="ORF">AWH48_03060</name>
</gene>
<dbReference type="EMBL" id="LQWZ01000012">
    <property type="protein sequence ID" value="OAH58000.1"/>
    <property type="molecule type" value="Genomic_DNA"/>
</dbReference>
<sequence length="263" mass="31280">MDKLTKRLRATLLENPAVQIKESAMWHLPVVTFDVAFKRVKRSKMDILMKMLLLAFGQVDIRRAANLSEMLLVEELFIADLIEKMQRTGLIRLEKEGYKLTPKGHEQLKTGIIDEEMEEEWTVLFYSTGHDEFWPAMNEPMPGTDEELPLYRYVNNQDLINVDRMLQVLVERENGLEENGFQTVVADVKSFDQRMVKHVPCLEFRMYNKEQDIFYARVWNTWLERWDDTLEKQIEEQERVEWREKWTATAEFSEEIRSVNSPI</sequence>
<evidence type="ECO:0000313" key="2">
    <source>
        <dbReference type="Proteomes" id="UP000077271"/>
    </source>
</evidence>
<accession>A0A177KXD9</accession>
<organism evidence="1 2">
    <name type="scientific">Domibacillus aminovorans</name>
    <dbReference type="NCBI Taxonomy" id="29332"/>
    <lineage>
        <taxon>Bacteria</taxon>
        <taxon>Bacillati</taxon>
        <taxon>Bacillota</taxon>
        <taxon>Bacilli</taxon>
        <taxon>Bacillales</taxon>
        <taxon>Bacillaceae</taxon>
        <taxon>Domibacillus</taxon>
    </lineage>
</organism>
<proteinExistence type="predicted"/>
<dbReference type="Proteomes" id="UP000077271">
    <property type="component" value="Unassembled WGS sequence"/>
</dbReference>
<dbReference type="InterPro" id="IPR036388">
    <property type="entry name" value="WH-like_DNA-bd_sf"/>
</dbReference>
<evidence type="ECO:0000313" key="1">
    <source>
        <dbReference type="EMBL" id="OAH58000.1"/>
    </source>
</evidence>
<dbReference type="OrthoDB" id="2730772at2"/>
<protein>
    <submittedName>
        <fullName evidence="1">Uncharacterized protein</fullName>
    </submittedName>
</protein>
<reference evidence="1 2" key="1">
    <citation type="submission" date="2016-01" db="EMBL/GenBank/DDBJ databases">
        <title>Investigation of taxonomic status of Bacillus aminovorans.</title>
        <authorList>
            <person name="Verma A."/>
            <person name="Pal Y."/>
            <person name="Krishnamurthi S."/>
        </authorList>
    </citation>
    <scope>NUCLEOTIDE SEQUENCE [LARGE SCALE GENOMIC DNA]</scope>
    <source>
        <strain evidence="1 2">DSM 4337</strain>
    </source>
</reference>
<name>A0A177KXD9_9BACI</name>
<dbReference type="AlphaFoldDB" id="A0A177KXD9"/>